<gene>
    <name evidence="2" type="ORF">BN000_04913</name>
</gene>
<evidence type="ECO:0000313" key="2">
    <source>
        <dbReference type="EMBL" id="CRK84860.1"/>
    </source>
</evidence>
<protein>
    <submittedName>
        <fullName evidence="2">Uncharacterized protein</fullName>
    </submittedName>
</protein>
<dbReference type="Proteomes" id="UP000199087">
    <property type="component" value="Unassembled WGS sequence"/>
</dbReference>
<organism evidence="2 3">
    <name type="scientific">Neobacillus massiliamazoniensis</name>
    <dbReference type="NCBI Taxonomy" id="1499688"/>
    <lineage>
        <taxon>Bacteria</taxon>
        <taxon>Bacillati</taxon>
        <taxon>Bacillota</taxon>
        <taxon>Bacilli</taxon>
        <taxon>Bacillales</taxon>
        <taxon>Bacillaceae</taxon>
        <taxon>Neobacillus</taxon>
    </lineage>
</organism>
<keyword evidence="1" id="KW-0812">Transmembrane</keyword>
<name>A0A0U1P3P1_9BACI</name>
<reference evidence="3" key="1">
    <citation type="submission" date="2015-05" db="EMBL/GenBank/DDBJ databases">
        <authorList>
            <person name="Urmite Genomes"/>
        </authorList>
    </citation>
    <scope>NUCLEOTIDE SEQUENCE [LARGE SCALE GENOMIC DNA]</scope>
    <source>
        <strain evidence="3">LF1</strain>
    </source>
</reference>
<proteinExistence type="predicted"/>
<keyword evidence="1" id="KW-0472">Membrane</keyword>
<feature type="transmembrane region" description="Helical" evidence="1">
    <location>
        <begin position="57"/>
        <end position="74"/>
    </location>
</feature>
<dbReference type="EMBL" id="CVRB01000006">
    <property type="protein sequence ID" value="CRK84860.1"/>
    <property type="molecule type" value="Genomic_DNA"/>
</dbReference>
<accession>A0A0U1P3P1</accession>
<dbReference type="RefSeq" id="WP_090639247.1">
    <property type="nucleotide sequence ID" value="NZ_CVRB01000006.1"/>
</dbReference>
<keyword evidence="3" id="KW-1185">Reference proteome</keyword>
<sequence length="79" mass="9301">MKSSLVKIFDLFFEKRETKAKSTPITTVFLTLYGLLLLLSIINLLRLFEHKKVLINVFYWLLLFLVVKLAELITSRKNN</sequence>
<evidence type="ECO:0000313" key="3">
    <source>
        <dbReference type="Proteomes" id="UP000199087"/>
    </source>
</evidence>
<evidence type="ECO:0000256" key="1">
    <source>
        <dbReference type="SAM" id="Phobius"/>
    </source>
</evidence>
<dbReference type="AlphaFoldDB" id="A0A0U1P3P1"/>
<keyword evidence="1" id="KW-1133">Transmembrane helix</keyword>
<feature type="transmembrane region" description="Helical" evidence="1">
    <location>
        <begin position="25"/>
        <end position="45"/>
    </location>
</feature>